<reference evidence="1 2" key="1">
    <citation type="journal article" date="2023" name="Int. J. Syst. Evol. Microbiol.">
        <title>Winogradskyella bathintestinalis sp. nov., isolated from the intestine of the deep-sea loosejaw dragonfish, Malacosteus niger.</title>
        <authorList>
            <person name="Uniacke-Lowe S."/>
            <person name="Johnson C.N."/>
            <person name="Stanton C."/>
            <person name="Hill C."/>
            <person name="Ross P."/>
        </authorList>
    </citation>
    <scope>NUCLEOTIDE SEQUENCE [LARGE SCALE GENOMIC DNA]</scope>
    <source>
        <strain evidence="1 2">APC 3343</strain>
    </source>
</reference>
<evidence type="ECO:0000313" key="1">
    <source>
        <dbReference type="EMBL" id="MDN3491484.1"/>
    </source>
</evidence>
<name>A0ABT7ZRP9_9FLAO</name>
<sequence length="59" mass="6679">MLTDLGKADVKTILDADYPNSKNHIFFLINSKNNILITQHGSSGSSAKLYTMYKNWCQQ</sequence>
<dbReference type="EMBL" id="JASDDK010000001">
    <property type="protein sequence ID" value="MDN3491484.1"/>
    <property type="molecule type" value="Genomic_DNA"/>
</dbReference>
<comment type="caution">
    <text evidence="1">The sequence shown here is derived from an EMBL/GenBank/DDBJ whole genome shotgun (WGS) entry which is preliminary data.</text>
</comment>
<dbReference type="Proteomes" id="UP001231197">
    <property type="component" value="Unassembled WGS sequence"/>
</dbReference>
<evidence type="ECO:0000313" key="2">
    <source>
        <dbReference type="Proteomes" id="UP001231197"/>
    </source>
</evidence>
<accession>A0ABT7ZRP9</accession>
<dbReference type="RefSeq" id="WP_290205186.1">
    <property type="nucleotide sequence ID" value="NZ_JASDDK010000001.1"/>
</dbReference>
<keyword evidence="2" id="KW-1185">Reference proteome</keyword>
<protein>
    <submittedName>
        <fullName evidence="1">Uncharacterized protein</fullName>
    </submittedName>
</protein>
<organism evidence="1 2">
    <name type="scientific">Winogradskyella bathintestinalis</name>
    <dbReference type="NCBI Taxonomy" id="3035208"/>
    <lineage>
        <taxon>Bacteria</taxon>
        <taxon>Pseudomonadati</taxon>
        <taxon>Bacteroidota</taxon>
        <taxon>Flavobacteriia</taxon>
        <taxon>Flavobacteriales</taxon>
        <taxon>Flavobacteriaceae</taxon>
        <taxon>Winogradskyella</taxon>
    </lineage>
</organism>
<gene>
    <name evidence="1" type="ORF">QMA06_02040</name>
</gene>
<proteinExistence type="predicted"/>